<dbReference type="InterPro" id="IPR019845">
    <property type="entry name" value="Squalene/phytoene_synthase_CS"/>
</dbReference>
<protein>
    <submittedName>
        <fullName evidence="6">Phytoene synthase</fullName>
    </submittedName>
</protein>
<evidence type="ECO:0000256" key="5">
    <source>
        <dbReference type="ARBA" id="ARBA00053028"/>
    </source>
</evidence>
<dbReference type="GO" id="GO:0051996">
    <property type="term" value="F:squalene synthase [NAD(P)H] activity"/>
    <property type="evidence" value="ECO:0007669"/>
    <property type="project" value="InterPro"/>
</dbReference>
<dbReference type="SFLD" id="SFLDG01212">
    <property type="entry name" value="Phytoene_synthase_like"/>
    <property type="match status" value="1"/>
</dbReference>
<dbReference type="CDD" id="cd00683">
    <property type="entry name" value="Trans_IPPS_HH"/>
    <property type="match status" value="1"/>
</dbReference>
<organism evidence="6 7">
    <name type="scientific">Marichromatium gracile</name>
    <name type="common">Chromatium gracile</name>
    <dbReference type="NCBI Taxonomy" id="1048"/>
    <lineage>
        <taxon>Bacteria</taxon>
        <taxon>Pseudomonadati</taxon>
        <taxon>Pseudomonadota</taxon>
        <taxon>Gammaproteobacteria</taxon>
        <taxon>Chromatiales</taxon>
        <taxon>Chromatiaceae</taxon>
        <taxon>Marichromatium</taxon>
    </lineage>
</organism>
<proteinExistence type="inferred from homology"/>
<name>A0A4R4AHZ6_MARGR</name>
<comment type="cofactor">
    <cofactor evidence="5">
        <name>ATP</name>
        <dbReference type="ChEBI" id="CHEBI:30616"/>
    </cofactor>
</comment>
<comment type="caution">
    <text evidence="6">The sequence shown here is derived from an EMBL/GenBank/DDBJ whole genome shotgun (WGS) entry which is preliminary data.</text>
</comment>
<sequence length="372" mass="40357">MFQPSLNVLNPSPGHASADDLAACRELLRCGSRSFYAASFLLPQRIREPAIALYAFCRIADDAIDFVPDAAGKARALTGLRARLDRIYDGNPIDDPADRALADVVVQYAMPKVLLEALLEGFEWDAEERRFEDISGVYAYSARVASTVGAMMATLMGAREADQVARACDLGVAMQLTNICRDVGEDARAGRLYLPKQWMREAGIDPDAWLADPVFNDALASVIRRMLDTADALYRRADVGIAGLPVGCRAGINAARYLYAEIGRQLERQGLDSITSRAVVPAPRKMQLLAPILGSTMLTARYVAAPALEETRFLVDAVVEATPVHMRAQNTGVGGKVVRVLELFEELEARERAASEAARARAGQLAMSSARG</sequence>
<dbReference type="GO" id="GO:0016117">
    <property type="term" value="P:carotenoid biosynthetic process"/>
    <property type="evidence" value="ECO:0007669"/>
    <property type="project" value="UniProtKB-KW"/>
</dbReference>
<keyword evidence="3" id="KW-0808">Transferase</keyword>
<dbReference type="Pfam" id="PF00494">
    <property type="entry name" value="SQS_PSY"/>
    <property type="match status" value="1"/>
</dbReference>
<dbReference type="InterPro" id="IPR008949">
    <property type="entry name" value="Isoprenoid_synthase_dom_sf"/>
</dbReference>
<dbReference type="SFLD" id="SFLDS00005">
    <property type="entry name" value="Isoprenoid_Synthase_Type_I"/>
    <property type="match status" value="1"/>
</dbReference>
<evidence type="ECO:0000256" key="1">
    <source>
        <dbReference type="ARBA" id="ARBA00004684"/>
    </source>
</evidence>
<dbReference type="Proteomes" id="UP000295247">
    <property type="component" value="Unassembled WGS sequence"/>
</dbReference>
<dbReference type="SUPFAM" id="SSF48576">
    <property type="entry name" value="Terpenoid synthases"/>
    <property type="match status" value="1"/>
</dbReference>
<dbReference type="PROSITE" id="PS01045">
    <property type="entry name" value="SQUALEN_PHYTOEN_SYN_2"/>
    <property type="match status" value="1"/>
</dbReference>
<evidence type="ECO:0000256" key="3">
    <source>
        <dbReference type="ARBA" id="ARBA00022679"/>
    </source>
</evidence>
<dbReference type="EMBL" id="SMDC01000002">
    <property type="protein sequence ID" value="TCW38379.1"/>
    <property type="molecule type" value="Genomic_DNA"/>
</dbReference>
<evidence type="ECO:0000313" key="6">
    <source>
        <dbReference type="EMBL" id="TCW38379.1"/>
    </source>
</evidence>
<dbReference type="InterPro" id="IPR044843">
    <property type="entry name" value="Trans_IPPS_bact-type"/>
</dbReference>
<dbReference type="InterPro" id="IPR033904">
    <property type="entry name" value="Trans_IPPS_HH"/>
</dbReference>
<dbReference type="SFLD" id="SFLDG01018">
    <property type="entry name" value="Squalene/Phytoene_Synthase_Lik"/>
    <property type="match status" value="1"/>
</dbReference>
<dbReference type="PROSITE" id="PS01044">
    <property type="entry name" value="SQUALEN_PHYTOEN_SYN_1"/>
    <property type="match status" value="1"/>
</dbReference>
<reference evidence="6 7" key="1">
    <citation type="submission" date="2019-03" db="EMBL/GenBank/DDBJ databases">
        <title>Genomic Encyclopedia of Type Strains, Phase IV (KMG-IV): sequencing the most valuable type-strain genomes for metagenomic binning, comparative biology and taxonomic classification.</title>
        <authorList>
            <person name="Goeker M."/>
        </authorList>
    </citation>
    <scope>NUCLEOTIDE SEQUENCE [LARGE SCALE GENOMIC DNA]</scope>
    <source>
        <strain evidence="6 7">DSM 203</strain>
    </source>
</reference>
<evidence type="ECO:0000256" key="4">
    <source>
        <dbReference type="ARBA" id="ARBA00022746"/>
    </source>
</evidence>
<dbReference type="InterPro" id="IPR002060">
    <property type="entry name" value="Squ/phyt_synthse"/>
</dbReference>
<comment type="similarity">
    <text evidence="2">Belongs to the phytoene/squalene synthase family.</text>
</comment>
<keyword evidence="4" id="KW-0125">Carotenoid biosynthesis</keyword>
<evidence type="ECO:0000313" key="7">
    <source>
        <dbReference type="Proteomes" id="UP000295247"/>
    </source>
</evidence>
<evidence type="ECO:0000256" key="2">
    <source>
        <dbReference type="ARBA" id="ARBA00006251"/>
    </source>
</evidence>
<dbReference type="Gene3D" id="1.10.600.10">
    <property type="entry name" value="Farnesyl Diphosphate Synthase"/>
    <property type="match status" value="1"/>
</dbReference>
<dbReference type="PANTHER" id="PTHR31480">
    <property type="entry name" value="BIFUNCTIONAL LYCOPENE CYCLASE/PHYTOENE SYNTHASE"/>
    <property type="match status" value="1"/>
</dbReference>
<dbReference type="RefSeq" id="WP_132228724.1">
    <property type="nucleotide sequence ID" value="NZ_NRRH01000003.1"/>
</dbReference>
<dbReference type="GO" id="GO:0004311">
    <property type="term" value="F:geranylgeranyl diphosphate synthase activity"/>
    <property type="evidence" value="ECO:0007669"/>
    <property type="project" value="InterPro"/>
</dbReference>
<dbReference type="FunFam" id="1.10.600.10:FF:000020">
    <property type="entry name" value="Phytoene synthase"/>
    <property type="match status" value="1"/>
</dbReference>
<accession>A0A4R4AHZ6</accession>
<gene>
    <name evidence="6" type="ORF">EDC29_102272</name>
</gene>
<comment type="pathway">
    <text evidence="1">Carotenoid biosynthesis; phytoene biosynthesis.</text>
</comment>
<dbReference type="AlphaFoldDB" id="A0A4R4AHZ6"/>